<evidence type="ECO:0000313" key="2">
    <source>
        <dbReference type="Proteomes" id="UP000433876"/>
    </source>
</evidence>
<name>A0A8S8ZJS7_SORMA</name>
<evidence type="ECO:0000313" key="1">
    <source>
        <dbReference type="EMBL" id="KAA8628685.1"/>
    </source>
</evidence>
<proteinExistence type="predicted"/>
<reference evidence="1 2" key="1">
    <citation type="submission" date="2017-07" db="EMBL/GenBank/DDBJ databases">
        <title>Genome sequence of the Sordaria macrospora wild type strain R19027.</title>
        <authorList>
            <person name="Nowrousian M."/>
            <person name="Teichert I."/>
            <person name="Kueck U."/>
        </authorList>
    </citation>
    <scope>NUCLEOTIDE SEQUENCE [LARGE SCALE GENOMIC DNA]</scope>
    <source>
        <strain evidence="1 2">R19027</strain>
        <tissue evidence="1">Mycelium</tissue>
    </source>
</reference>
<dbReference type="InterPro" id="IPR036691">
    <property type="entry name" value="Endo/exonu/phosph_ase_sf"/>
</dbReference>
<comment type="caution">
    <text evidence="1">The sequence shown here is derived from an EMBL/GenBank/DDBJ whole genome shotgun (WGS) entry which is preliminary data.</text>
</comment>
<organism evidence="1 2">
    <name type="scientific">Sordaria macrospora</name>
    <dbReference type="NCBI Taxonomy" id="5147"/>
    <lineage>
        <taxon>Eukaryota</taxon>
        <taxon>Fungi</taxon>
        <taxon>Dikarya</taxon>
        <taxon>Ascomycota</taxon>
        <taxon>Pezizomycotina</taxon>
        <taxon>Sordariomycetes</taxon>
        <taxon>Sordariomycetidae</taxon>
        <taxon>Sordariales</taxon>
        <taxon>Sordariaceae</taxon>
        <taxon>Sordaria</taxon>
    </lineage>
</organism>
<dbReference type="EMBL" id="NMPR01000168">
    <property type="protein sequence ID" value="KAA8628685.1"/>
    <property type="molecule type" value="Genomic_DNA"/>
</dbReference>
<accession>A0A8S8ZJS7</accession>
<gene>
    <name evidence="1" type="ORF">SMACR_04111</name>
</gene>
<dbReference type="AlphaFoldDB" id="A0A8S8ZJS7"/>
<sequence length="110" mass="12264">MQEVLNGQLVDLQSDLGSAWNHVGVSRKDGAQDGEYSLILYQTDTWQLERNKTYWLSETPTWLVLPDGMLPCRASSLLPSSSIAQQESHWFSCARTLTILAPLPGTRAQS</sequence>
<protein>
    <submittedName>
        <fullName evidence="1">Uncharacterized protein</fullName>
    </submittedName>
</protein>
<dbReference type="Proteomes" id="UP000433876">
    <property type="component" value="Unassembled WGS sequence"/>
</dbReference>
<dbReference type="Gene3D" id="3.60.10.10">
    <property type="entry name" value="Endonuclease/exonuclease/phosphatase"/>
    <property type="match status" value="1"/>
</dbReference>